<accession>A0ABD1E472</accession>
<keyword evidence="3" id="KW-0677">Repeat</keyword>
<dbReference type="InterPro" id="IPR019734">
    <property type="entry name" value="TPR_rpt"/>
</dbReference>
<feature type="compositionally biased region" description="Acidic residues" evidence="8">
    <location>
        <begin position="86"/>
        <end position="95"/>
    </location>
</feature>
<dbReference type="GO" id="GO:0005634">
    <property type="term" value="C:nucleus"/>
    <property type="evidence" value="ECO:0007669"/>
    <property type="project" value="UniProtKB-SubCell"/>
</dbReference>
<evidence type="ECO:0000259" key="9">
    <source>
        <dbReference type="Pfam" id="PF10516"/>
    </source>
</evidence>
<dbReference type="PROSITE" id="PS50005">
    <property type="entry name" value="TPR"/>
    <property type="match status" value="2"/>
</dbReference>
<evidence type="ECO:0000313" key="10">
    <source>
        <dbReference type="EMBL" id="KAL1489181.1"/>
    </source>
</evidence>
<feature type="coiled-coil region" evidence="7">
    <location>
        <begin position="219"/>
        <end position="270"/>
    </location>
</feature>
<dbReference type="InterPro" id="IPR011990">
    <property type="entry name" value="TPR-like_helical_dom_sf"/>
</dbReference>
<gene>
    <name evidence="10" type="ORF">ABEB36_014119</name>
</gene>
<feature type="domain" description="Tetratricopeptide SHNi-TPR" evidence="9">
    <location>
        <begin position="157"/>
        <end position="191"/>
    </location>
</feature>
<feature type="compositionally biased region" description="Polar residues" evidence="8">
    <location>
        <begin position="282"/>
        <end position="292"/>
    </location>
</feature>
<keyword evidence="11" id="KW-1185">Reference proteome</keyword>
<evidence type="ECO:0000256" key="8">
    <source>
        <dbReference type="SAM" id="MobiDB-lite"/>
    </source>
</evidence>
<reference evidence="10 11" key="1">
    <citation type="submission" date="2024-05" db="EMBL/GenBank/DDBJ databases">
        <title>Genetic variation in Jamaican populations of the coffee berry borer (Hypothenemus hampei).</title>
        <authorList>
            <person name="Errbii M."/>
            <person name="Myrie A."/>
        </authorList>
    </citation>
    <scope>NUCLEOTIDE SEQUENCE [LARGE SCALE GENOMIC DNA]</scope>
    <source>
        <strain evidence="10">JA-Hopewell-2020-01-JO</strain>
        <tissue evidence="10">Whole body</tissue>
    </source>
</reference>
<proteinExistence type="inferred from homology"/>
<keyword evidence="5" id="KW-0539">Nucleus</keyword>
<comment type="subcellular location">
    <subcellularLocation>
        <location evidence="1">Nucleus</location>
    </subcellularLocation>
</comment>
<dbReference type="SMART" id="SM00028">
    <property type="entry name" value="TPR"/>
    <property type="match status" value="3"/>
</dbReference>
<evidence type="ECO:0000256" key="7">
    <source>
        <dbReference type="SAM" id="Coils"/>
    </source>
</evidence>
<dbReference type="InterPro" id="IPR051730">
    <property type="entry name" value="NASP-like"/>
</dbReference>
<keyword evidence="7" id="KW-0175">Coiled coil</keyword>
<feature type="region of interest" description="Disordered" evidence="8">
    <location>
        <begin position="73"/>
        <end position="132"/>
    </location>
</feature>
<dbReference type="AlphaFoldDB" id="A0ABD1E472"/>
<dbReference type="Pfam" id="PF13181">
    <property type="entry name" value="TPR_8"/>
    <property type="match status" value="1"/>
</dbReference>
<comment type="similarity">
    <text evidence="2">Belongs to the NASP family.</text>
</comment>
<dbReference type="EMBL" id="JBDJPC010000012">
    <property type="protein sequence ID" value="KAL1489181.1"/>
    <property type="molecule type" value="Genomic_DNA"/>
</dbReference>
<dbReference type="Proteomes" id="UP001566132">
    <property type="component" value="Unassembled WGS sequence"/>
</dbReference>
<protein>
    <recommendedName>
        <fullName evidence="9">Tetratricopeptide SHNi-TPR domain-containing protein</fullName>
    </recommendedName>
</protein>
<evidence type="ECO:0000256" key="4">
    <source>
        <dbReference type="ARBA" id="ARBA00022803"/>
    </source>
</evidence>
<evidence type="ECO:0000256" key="2">
    <source>
        <dbReference type="ARBA" id="ARBA00008402"/>
    </source>
</evidence>
<dbReference type="Pfam" id="PF10516">
    <property type="entry name" value="SHNi-TPR"/>
    <property type="match status" value="1"/>
</dbReference>
<dbReference type="Gene3D" id="1.25.40.10">
    <property type="entry name" value="Tetratricopeptide repeat domain"/>
    <property type="match status" value="1"/>
</dbReference>
<organism evidence="10 11">
    <name type="scientific">Hypothenemus hampei</name>
    <name type="common">Coffee berry borer</name>
    <dbReference type="NCBI Taxonomy" id="57062"/>
    <lineage>
        <taxon>Eukaryota</taxon>
        <taxon>Metazoa</taxon>
        <taxon>Ecdysozoa</taxon>
        <taxon>Arthropoda</taxon>
        <taxon>Hexapoda</taxon>
        <taxon>Insecta</taxon>
        <taxon>Pterygota</taxon>
        <taxon>Neoptera</taxon>
        <taxon>Endopterygota</taxon>
        <taxon>Coleoptera</taxon>
        <taxon>Polyphaga</taxon>
        <taxon>Cucujiformia</taxon>
        <taxon>Curculionidae</taxon>
        <taxon>Scolytinae</taxon>
        <taxon>Hypothenemus</taxon>
    </lineage>
</organism>
<name>A0ABD1E472_HYPHA</name>
<feature type="region of interest" description="Disordered" evidence="8">
    <location>
        <begin position="282"/>
        <end position="307"/>
    </location>
</feature>
<feature type="repeat" description="TPR" evidence="6">
    <location>
        <begin position="157"/>
        <end position="190"/>
    </location>
</feature>
<evidence type="ECO:0000256" key="1">
    <source>
        <dbReference type="ARBA" id="ARBA00004123"/>
    </source>
</evidence>
<dbReference type="PANTHER" id="PTHR15081:SF1">
    <property type="entry name" value="NUCLEAR AUTOANTIGENIC SPERM PROTEIN"/>
    <property type="match status" value="1"/>
</dbReference>
<dbReference type="SUPFAM" id="SSF48452">
    <property type="entry name" value="TPR-like"/>
    <property type="match status" value="1"/>
</dbReference>
<keyword evidence="4 6" id="KW-0802">TPR repeat</keyword>
<comment type="caution">
    <text evidence="10">The sequence shown here is derived from an EMBL/GenBank/DDBJ whole genome shotgun (WGS) entry which is preliminary data.</text>
</comment>
<dbReference type="InterPro" id="IPR019544">
    <property type="entry name" value="Tetratricopeptide_SHNi-TPR_dom"/>
</dbReference>
<evidence type="ECO:0000313" key="11">
    <source>
        <dbReference type="Proteomes" id="UP001566132"/>
    </source>
</evidence>
<evidence type="ECO:0000256" key="3">
    <source>
        <dbReference type="ARBA" id="ARBA00022737"/>
    </source>
</evidence>
<evidence type="ECO:0000256" key="5">
    <source>
        <dbReference type="ARBA" id="ARBA00023242"/>
    </source>
</evidence>
<dbReference type="PANTHER" id="PTHR15081">
    <property type="entry name" value="NUCLEAR AUTOANTIGENIC SPERM PROTEIN NASP -RELATED"/>
    <property type="match status" value="1"/>
</dbReference>
<feature type="repeat" description="TPR" evidence="6">
    <location>
        <begin position="199"/>
        <end position="232"/>
    </location>
</feature>
<evidence type="ECO:0000256" key="6">
    <source>
        <dbReference type="PROSITE-ProRule" id="PRU00339"/>
    </source>
</evidence>
<sequence>MATINVNAESLDPKELYGKGVRAYIMEDYEEAVTALSKASELLVAKYKNDMHSSLADVYLYYGKSLLSLTREQSDALGEGVPKDAPEEDSDDDEVSKEAQEPSSSTASIDPEASTETEKQPEPEEKNEEASDLQLAWEVSELAKKIFEREQDRKGVAETLVVLGEISLESGNFEDAITDTKKALDIQKELFRSDSRAIAETYYKLGVAYSTNSQIDEAIECFNTSLEYLRNRINALEEMKDISEDDQYELEEIKGLLPDIEEKIADMQESKREVCCCEKSVKTISDGKSQPSEGPVNKLEVRRLCKK</sequence>